<comment type="catalytic activity">
    <reaction evidence="1">
        <text>2 a 1,2-diacyl-sn-glycero-3-phospho-(1'-sn-glycerol) = a cardiolipin + glycerol</text>
        <dbReference type="Rhea" id="RHEA:31451"/>
        <dbReference type="ChEBI" id="CHEBI:17754"/>
        <dbReference type="ChEBI" id="CHEBI:62237"/>
        <dbReference type="ChEBI" id="CHEBI:64716"/>
    </reaction>
</comment>
<keyword evidence="1" id="KW-0443">Lipid metabolism</keyword>
<reference evidence="3 4" key="1">
    <citation type="submission" date="2020-04" db="EMBL/GenBank/DDBJ databases">
        <authorList>
            <person name="De Canck E."/>
        </authorList>
    </citation>
    <scope>NUCLEOTIDE SEQUENCE [LARGE SCALE GENOMIC DNA]</scope>
    <source>
        <strain evidence="3 4">LMG 28138</strain>
    </source>
</reference>
<keyword evidence="1" id="KW-0594">Phospholipid biosynthesis</keyword>
<feature type="active site" evidence="1">
    <location>
        <position position="333"/>
    </location>
</feature>
<protein>
    <recommendedName>
        <fullName evidence="1">Cardiolipin synthase B</fullName>
        <shortName evidence="1">CL synthase</shortName>
        <ecNumber evidence="1">2.7.8.-</ecNumber>
    </recommendedName>
</protein>
<dbReference type="Pfam" id="PF13091">
    <property type="entry name" value="PLDc_2"/>
    <property type="match status" value="2"/>
</dbReference>
<keyword evidence="1" id="KW-0444">Lipid biosynthesis</keyword>
<dbReference type="RefSeq" id="WP_175103410.1">
    <property type="nucleotide sequence ID" value="NZ_CADIKM010000003.1"/>
</dbReference>
<dbReference type="InterPro" id="IPR025202">
    <property type="entry name" value="PLD-like_dom"/>
</dbReference>
<dbReference type="PANTHER" id="PTHR21248">
    <property type="entry name" value="CARDIOLIPIN SYNTHASE"/>
    <property type="match status" value="1"/>
</dbReference>
<name>A0A6S7C2M3_9BURK</name>
<proteinExistence type="inferred from homology"/>
<dbReference type="PROSITE" id="PS50035">
    <property type="entry name" value="PLD"/>
    <property type="match status" value="2"/>
</dbReference>
<feature type="active site" evidence="1">
    <location>
        <position position="326"/>
    </location>
</feature>
<dbReference type="InterPro" id="IPR001736">
    <property type="entry name" value="PLipase_D/transphosphatidylase"/>
</dbReference>
<organism evidence="3 4">
    <name type="scientific">Pararobbsia alpina</name>
    <dbReference type="NCBI Taxonomy" id="621374"/>
    <lineage>
        <taxon>Bacteria</taxon>
        <taxon>Pseudomonadati</taxon>
        <taxon>Pseudomonadota</taxon>
        <taxon>Betaproteobacteria</taxon>
        <taxon>Burkholderiales</taxon>
        <taxon>Burkholderiaceae</taxon>
        <taxon>Pararobbsia</taxon>
    </lineage>
</organism>
<dbReference type="GO" id="GO:0008808">
    <property type="term" value="F:cardiolipin synthase activity"/>
    <property type="evidence" value="ECO:0007669"/>
    <property type="project" value="InterPro"/>
</dbReference>
<dbReference type="SMART" id="SM00155">
    <property type="entry name" value="PLDc"/>
    <property type="match status" value="2"/>
</dbReference>
<evidence type="ECO:0000313" key="3">
    <source>
        <dbReference type="EMBL" id="CAB3779608.1"/>
    </source>
</evidence>
<feature type="domain" description="PLD phosphodiesterase" evidence="2">
    <location>
        <begin position="321"/>
        <end position="348"/>
    </location>
</feature>
<feature type="active site" evidence="1">
    <location>
        <position position="146"/>
    </location>
</feature>
<dbReference type="GO" id="GO:0005886">
    <property type="term" value="C:plasma membrane"/>
    <property type="evidence" value="ECO:0007669"/>
    <property type="project" value="UniProtKB-SubCell"/>
</dbReference>
<evidence type="ECO:0000259" key="2">
    <source>
        <dbReference type="PROSITE" id="PS50035"/>
    </source>
</evidence>
<dbReference type="EMBL" id="CADIKM010000003">
    <property type="protein sequence ID" value="CAB3779608.1"/>
    <property type="molecule type" value="Genomic_DNA"/>
</dbReference>
<keyword evidence="1 3" id="KW-0808">Transferase</keyword>
<dbReference type="CDD" id="cd09110">
    <property type="entry name" value="PLDc_CLS_1"/>
    <property type="match status" value="1"/>
</dbReference>
<keyword evidence="4" id="KW-1185">Reference proteome</keyword>
<feature type="active site" evidence="1">
    <location>
        <position position="141"/>
    </location>
</feature>
<comment type="function">
    <text evidence="1">Catalyzes the phosphatidyl group transfer from one phosphatidylglycerol molecule to another to form cardiolipin (CL) (diphosphatidylglycerol) and glycerol.</text>
</comment>
<comment type="similarity">
    <text evidence="1">Belongs to the phospholipase D family. Cardiolipin synthase subfamily. ClsB sub-subfamily.</text>
</comment>
<gene>
    <name evidence="1 3" type="primary">clsB</name>
    <name evidence="3" type="ORF">LMG28138_00858</name>
</gene>
<evidence type="ECO:0000256" key="1">
    <source>
        <dbReference type="HAMAP-Rule" id="MF_01917"/>
    </source>
</evidence>
<dbReference type="HAMAP" id="MF_01917">
    <property type="entry name" value="Cardiolipin_synth_ClsB"/>
    <property type="match status" value="1"/>
</dbReference>
<dbReference type="GO" id="GO:0032049">
    <property type="term" value="P:cardiolipin biosynthetic process"/>
    <property type="evidence" value="ECO:0007669"/>
    <property type="project" value="InterPro"/>
</dbReference>
<keyword evidence="1" id="KW-1003">Cell membrane</keyword>
<dbReference type="PANTHER" id="PTHR21248:SF22">
    <property type="entry name" value="PHOSPHOLIPASE D"/>
    <property type="match status" value="1"/>
</dbReference>
<evidence type="ECO:0000313" key="4">
    <source>
        <dbReference type="Proteomes" id="UP000494115"/>
    </source>
</evidence>
<feature type="active site" evidence="1">
    <location>
        <position position="139"/>
    </location>
</feature>
<dbReference type="Gene3D" id="3.30.870.10">
    <property type="entry name" value="Endonuclease Chain A"/>
    <property type="match status" value="2"/>
</dbReference>
<accession>A0A6S7C2M3</accession>
<dbReference type="CDD" id="cd09159">
    <property type="entry name" value="PLDc_ybhO_like_2"/>
    <property type="match status" value="1"/>
</dbReference>
<feature type="domain" description="PLD phosphodiesterase" evidence="2">
    <location>
        <begin position="134"/>
        <end position="161"/>
    </location>
</feature>
<feature type="active site" evidence="1">
    <location>
        <position position="328"/>
    </location>
</feature>
<keyword evidence="1" id="KW-1208">Phospholipid metabolism</keyword>
<comment type="subcellular location">
    <subcellularLocation>
        <location evidence="1">Cell membrane</location>
        <topology evidence="1">Peripheral membrane protein</topology>
    </subcellularLocation>
</comment>
<dbReference type="Proteomes" id="UP000494115">
    <property type="component" value="Unassembled WGS sequence"/>
</dbReference>
<dbReference type="InterPro" id="IPR030872">
    <property type="entry name" value="Cardiolipin_synth_ClsB"/>
</dbReference>
<dbReference type="NCBIfam" id="NF008427">
    <property type="entry name" value="PRK11263.1"/>
    <property type="match status" value="1"/>
</dbReference>
<sequence length="418" mass="46658">MTNETPVLQDANELEVPGGEFNRALVRSRRGARLRFSAGNRLRLFQSGTDYFATLIERIRTARKTVVLEVYMFCADAAGAQVSAALVEAARRGLSVRVITDGVGTAQNLPYYDDWRAHGVRFRIFNPHLFGRFGFSRTHRKIASIDGEIAFVGGINIVDDLENEGVKLDQPRWDFALEIAGPVAAEVHAAFEQQWQRLDSNPVRATLRRTLTFVRDGGPARVEAPPSPPQLAFVARDNLNRRRTIERAYLHAIGHAREEIVLANPYFMPGHKLRGALVSAAKRGLRVKLLIGRKEFRLLDYAVPLLYGMLLRAGAQIAEYDKTMLHGKVAVIDGSWATVGSSNLDALSLLLNHEANVIIANAPEVGELRDAILAAFEESPKIDPRLYAARPLPERLLNWFTYNAYRVAMKMLTVGEYD</sequence>
<keyword evidence="1" id="KW-0472">Membrane</keyword>
<dbReference type="AlphaFoldDB" id="A0A6S7C2M3"/>
<dbReference type="SUPFAM" id="SSF56024">
    <property type="entry name" value="Phospholipase D/nuclease"/>
    <property type="match status" value="2"/>
</dbReference>
<dbReference type="EC" id="2.7.8.-" evidence="1"/>